<feature type="non-terminal residue" evidence="2">
    <location>
        <position position="56"/>
    </location>
</feature>
<organism evidence="2 3">
    <name type="scientific">Diploptera punctata</name>
    <name type="common">Pacific beetle cockroach</name>
    <dbReference type="NCBI Taxonomy" id="6984"/>
    <lineage>
        <taxon>Eukaryota</taxon>
        <taxon>Metazoa</taxon>
        <taxon>Ecdysozoa</taxon>
        <taxon>Arthropoda</taxon>
        <taxon>Hexapoda</taxon>
        <taxon>Insecta</taxon>
        <taxon>Pterygota</taxon>
        <taxon>Neoptera</taxon>
        <taxon>Polyneoptera</taxon>
        <taxon>Dictyoptera</taxon>
        <taxon>Blattodea</taxon>
        <taxon>Blaberoidea</taxon>
        <taxon>Blaberidae</taxon>
        <taxon>Diplopterinae</taxon>
        <taxon>Diploptera</taxon>
    </lineage>
</organism>
<reference evidence="2" key="2">
    <citation type="submission" date="2023-05" db="EMBL/GenBank/DDBJ databases">
        <authorList>
            <person name="Fouks B."/>
        </authorList>
    </citation>
    <scope>NUCLEOTIDE SEQUENCE</scope>
    <source>
        <strain evidence="2">Stay&amp;Tobe</strain>
        <tissue evidence="2">Testes</tissue>
    </source>
</reference>
<sequence length="56" mass="6455">PNRAATAEFSISMLLIFLFFVLYVSRFSMVCMWSASENPLYASRNVFYESGQGYEL</sequence>
<keyword evidence="1" id="KW-0472">Membrane</keyword>
<keyword evidence="1" id="KW-1133">Transmembrane helix</keyword>
<reference evidence="2" key="1">
    <citation type="journal article" date="2023" name="IScience">
        <title>Live-bearing cockroach genome reveals convergent evolutionary mechanisms linked to viviparity in insects and beyond.</title>
        <authorList>
            <person name="Fouks B."/>
            <person name="Harrison M.C."/>
            <person name="Mikhailova A.A."/>
            <person name="Marchal E."/>
            <person name="English S."/>
            <person name="Carruthers M."/>
            <person name="Jennings E.C."/>
            <person name="Chiamaka E.L."/>
            <person name="Frigard R.A."/>
            <person name="Pippel M."/>
            <person name="Attardo G.M."/>
            <person name="Benoit J.B."/>
            <person name="Bornberg-Bauer E."/>
            <person name="Tobe S.S."/>
        </authorList>
    </citation>
    <scope>NUCLEOTIDE SEQUENCE</scope>
    <source>
        <strain evidence="2">Stay&amp;Tobe</strain>
    </source>
</reference>
<feature type="non-terminal residue" evidence="2">
    <location>
        <position position="1"/>
    </location>
</feature>
<comment type="caution">
    <text evidence="2">The sequence shown here is derived from an EMBL/GenBank/DDBJ whole genome shotgun (WGS) entry which is preliminary data.</text>
</comment>
<gene>
    <name evidence="2" type="ORF">L9F63_017715</name>
</gene>
<feature type="transmembrane region" description="Helical" evidence="1">
    <location>
        <begin position="6"/>
        <end position="24"/>
    </location>
</feature>
<dbReference type="Proteomes" id="UP001233999">
    <property type="component" value="Unassembled WGS sequence"/>
</dbReference>
<dbReference type="EMBL" id="JASPKZ010005288">
    <property type="protein sequence ID" value="KAJ9589020.1"/>
    <property type="molecule type" value="Genomic_DNA"/>
</dbReference>
<evidence type="ECO:0000256" key="1">
    <source>
        <dbReference type="SAM" id="Phobius"/>
    </source>
</evidence>
<protein>
    <submittedName>
        <fullName evidence="2">Uncharacterized protein</fullName>
    </submittedName>
</protein>
<keyword evidence="1" id="KW-0812">Transmembrane</keyword>
<keyword evidence="3" id="KW-1185">Reference proteome</keyword>
<accession>A0AAD7ZYN4</accession>
<dbReference type="AlphaFoldDB" id="A0AAD7ZYN4"/>
<name>A0AAD7ZYN4_DIPPU</name>
<evidence type="ECO:0000313" key="3">
    <source>
        <dbReference type="Proteomes" id="UP001233999"/>
    </source>
</evidence>
<proteinExistence type="predicted"/>
<evidence type="ECO:0000313" key="2">
    <source>
        <dbReference type="EMBL" id="KAJ9589020.1"/>
    </source>
</evidence>